<feature type="repeat" description="RCC1" evidence="5">
    <location>
        <begin position="732"/>
        <end position="781"/>
    </location>
</feature>
<dbReference type="Pfam" id="PF25390">
    <property type="entry name" value="WD40_RLD"/>
    <property type="match status" value="1"/>
</dbReference>
<dbReference type="InterPro" id="IPR035983">
    <property type="entry name" value="Hect_E3_ubiquitin_ligase"/>
</dbReference>
<dbReference type="PANTHER" id="PTHR45622">
    <property type="entry name" value="UBIQUITIN-PROTEIN LIGASE E3A-RELATED"/>
    <property type="match status" value="1"/>
</dbReference>
<feature type="region of interest" description="Disordered" evidence="6">
    <location>
        <begin position="419"/>
        <end position="450"/>
    </location>
</feature>
<dbReference type="InterPro" id="IPR058923">
    <property type="entry name" value="RCC1-like_dom"/>
</dbReference>
<dbReference type="Pfam" id="PF13540">
    <property type="entry name" value="RCC1_2"/>
    <property type="match status" value="1"/>
</dbReference>
<protein>
    <recommendedName>
        <fullName evidence="7">HECT domain-containing protein</fullName>
    </recommendedName>
</protein>
<feature type="repeat" description="RCC1" evidence="5">
    <location>
        <begin position="835"/>
        <end position="887"/>
    </location>
</feature>
<feature type="repeat" description="RCC1" evidence="5">
    <location>
        <begin position="684"/>
        <end position="731"/>
    </location>
</feature>
<dbReference type="InterPro" id="IPR051709">
    <property type="entry name" value="Ub-ligase/GTPase-reg"/>
</dbReference>
<dbReference type="PRINTS" id="PR00633">
    <property type="entry name" value="RCCNDNSATION"/>
</dbReference>
<dbReference type="PROSITE" id="PS50237">
    <property type="entry name" value="HECT"/>
    <property type="match status" value="1"/>
</dbReference>
<dbReference type="PROSITE" id="PS50012">
    <property type="entry name" value="RCC1_3"/>
    <property type="match status" value="7"/>
</dbReference>
<feature type="repeat" description="RCC1" evidence="5">
    <location>
        <begin position="888"/>
        <end position="941"/>
    </location>
</feature>
<dbReference type="SUPFAM" id="SSF56204">
    <property type="entry name" value="Hect, E3 ligase catalytic domain"/>
    <property type="match status" value="1"/>
</dbReference>
<dbReference type="Gene3D" id="2.130.10.30">
    <property type="entry name" value="Regulator of chromosome condensation 1/beta-lactamase-inhibitor protein II"/>
    <property type="match status" value="2"/>
</dbReference>
<dbReference type="InterPro" id="IPR027417">
    <property type="entry name" value="P-loop_NTPase"/>
</dbReference>
<evidence type="ECO:0000256" key="1">
    <source>
        <dbReference type="ARBA" id="ARBA00022679"/>
    </source>
</evidence>
<dbReference type="GO" id="GO:0061630">
    <property type="term" value="F:ubiquitin protein ligase activity"/>
    <property type="evidence" value="ECO:0007669"/>
    <property type="project" value="TreeGrafter"/>
</dbReference>
<dbReference type="InterPro" id="IPR000569">
    <property type="entry name" value="HECT_dom"/>
</dbReference>
<dbReference type="Gene3D" id="3.90.1750.10">
    <property type="entry name" value="Hect, E3 ligase catalytic domains"/>
    <property type="match status" value="1"/>
</dbReference>
<dbReference type="SMART" id="SM00119">
    <property type="entry name" value="HECTc"/>
    <property type="match status" value="1"/>
</dbReference>
<feature type="repeat" description="RCC1" evidence="5">
    <location>
        <begin position="781"/>
        <end position="834"/>
    </location>
</feature>
<evidence type="ECO:0000256" key="2">
    <source>
        <dbReference type="ARBA" id="ARBA00022737"/>
    </source>
</evidence>
<sequence>MAARGGCSSTSVQLYLCSNPLDNVVERRALREEVFPRFRAHCRHELGLDLRVIDPFESPECDKWPDENSRKQMIKECRESSVGPCLLALIGPEYGSVGLPSQVAVPEYQLLLQESQRGGVSTAELEKVYSRDENTVPPSYCLQPQAENELDTCKKVFETAVNLCVLNGKMTPEKAQGYCRSALDADLRYALDENAQGDISGRCLVYIHKVIVGAKVKPPQQTKSQGKDNAMSSLLTPEALLTSLCDHFLFRLISPCNLQVYTTTTHCPHTYTAARRRCYADSLCHQMTSDLVKMTQHLEMPKLLFTSDAFAREQSEQEELCKVTSRLYEIPRPEEKNLKTYIQNEQWRPLVIIGGPCTGKTVLLAHCSRQIESWLPDTEPVVILYFCSPSVNPSPKHLLSSLCSQIVKRYDCYFPPNSQEDSNFGKDDISEQSSSNKYCNFDPPRPNSDSDTTISELKTHLLSLMSSLPSAERPLVILINGLDQIYNNYGCQVVECFSSPLPPSVKLIITTSSKQKHIVEAVELHYPQCSLSCSEPEVGRECFSLQLGLPSRKESVKMLSSLLSGFGRRITSGQQVVVNQALDTCRLPLYVRLLHLLTSLWHSDSEVIKGSLPDGVHAAVSSLLDHLELKHGSVLVAHAVCFMTLSRTGLTEAELADLLSNNNKSKQNSRDPHVSSVRHRRADMEVQCWGDGSSGQLGPRQTASSPVSWMVPQMISKITCGEKHTVFLTQSGDVLSCGRNTCGQLGRKMSKKGDVIEQVQGLGQVETVACGQDHCVAVCSGRIFSWGAGEDGQLGLPAHELGNLYRPRHVSWPFSIPVVQVACGKSHSLALTKGGDVYSWGLNSHGQLGQGKTLSLQYSPMVVHQLSGVAVSMISAGSNFSLFLTLSGLVYCCGANDVGQLGLNRVDQRGRFNVCVVPALRPLEVSFVSCGEAHCAILTKNGQVWTFGEGTHGQLGHNSTANELKPRQVDGWDGPASQVSCGRRHTLVLSSSGQLWAFGDGTKGQLGNDQTEFSLVPVEVQLTTTTRSNTDFKISAGWDTNFAYTSQSSRENQIIGRLGEETLQRWVSTCQPIPEVVKELVWRNYSLSSLVASFTKPEGSVMEAGSISVDLEAASKAFDRMVAVPWIRNSLNFERLFSLLLRSRLSMTSPEFILLALSCPLLQEDSNVMRGVLPLAIMIMELQDDTLSKLKKWWSSVSPTILMKHILVFKNALVFMLTNNLLLTHYPGIKYTLKVLKLLFKANKSGTPYKVPISTFYVEDVLLCTDPQEDILTWLHPLEQEEKDEPKSPLSFCSYPFVLPLIGKLAVFRVITTAMKTVHEAAHNLYNVWSPEWRLVDPDSVPDFAPAPVFQLTIRRPHLVEDTFRQLYAADEEAFQRELVVQFVDDRKVTLVNRRDLFLHVFEELLTPQSDMFMHNDSKTLFWFPPKLKVAEKQYYVFGVLCGLALYNLNIIHLPFPLVLFKKLLRVKPSLDDLREFEPTMARSFQCILEEYTPEVISSLNTTFAAPWGGEVAELDPKEPGKPVTSSNKKAFVSTFINHAFNTSVAKAYEAFERGFFKVCSMKVVDLFEPQELQEVLIGKDSWDWETLKENTEYEGGYHADHPTIITFWQVLFELTEDQKKGFFLFVTGYSRVPFMGMKSIRMTIAMKQEGTEEHFPEALTCHTLLILPLYQRYPLERTMKARLLQAINHNRGFWKE</sequence>
<evidence type="ECO:0000256" key="4">
    <source>
        <dbReference type="PROSITE-ProRule" id="PRU00104"/>
    </source>
</evidence>
<organism evidence="8 9">
    <name type="scientific">Knipowitschia caucasica</name>
    <name type="common">Caucasian dwarf goby</name>
    <name type="synonym">Pomatoschistus caucasicus</name>
    <dbReference type="NCBI Taxonomy" id="637954"/>
    <lineage>
        <taxon>Eukaryota</taxon>
        <taxon>Metazoa</taxon>
        <taxon>Chordata</taxon>
        <taxon>Craniata</taxon>
        <taxon>Vertebrata</taxon>
        <taxon>Euteleostomi</taxon>
        <taxon>Actinopterygii</taxon>
        <taxon>Neopterygii</taxon>
        <taxon>Teleostei</taxon>
        <taxon>Neoteleostei</taxon>
        <taxon>Acanthomorphata</taxon>
        <taxon>Gobiaria</taxon>
        <taxon>Gobiiformes</taxon>
        <taxon>Gobioidei</taxon>
        <taxon>Gobiidae</taxon>
        <taxon>Gobiinae</taxon>
        <taxon>Knipowitschia</taxon>
    </lineage>
</organism>
<evidence type="ECO:0000259" key="7">
    <source>
        <dbReference type="PROSITE" id="PS50237"/>
    </source>
</evidence>
<dbReference type="SUPFAM" id="SSF52540">
    <property type="entry name" value="P-loop containing nucleoside triphosphate hydrolases"/>
    <property type="match status" value="1"/>
</dbReference>
<feature type="repeat" description="RCC1" evidence="5">
    <location>
        <begin position="993"/>
        <end position="1047"/>
    </location>
</feature>
<evidence type="ECO:0000256" key="5">
    <source>
        <dbReference type="PROSITE-ProRule" id="PRU00235"/>
    </source>
</evidence>
<feature type="repeat" description="RCC1" evidence="5">
    <location>
        <begin position="942"/>
        <end position="992"/>
    </location>
</feature>
<evidence type="ECO:0000313" key="9">
    <source>
        <dbReference type="Proteomes" id="UP001497482"/>
    </source>
</evidence>
<keyword evidence="3 4" id="KW-0833">Ubl conjugation pathway</keyword>
<dbReference type="InterPro" id="IPR009091">
    <property type="entry name" value="RCC1/BLIP-II"/>
</dbReference>
<dbReference type="Gene3D" id="3.40.50.300">
    <property type="entry name" value="P-loop containing nucleotide triphosphate hydrolases"/>
    <property type="match status" value="1"/>
</dbReference>
<proteinExistence type="predicted"/>
<dbReference type="Gene3D" id="3.30.2160.10">
    <property type="entry name" value="Hect, E3 ligase catalytic domain"/>
    <property type="match status" value="1"/>
</dbReference>
<dbReference type="Gene3D" id="3.30.2410.10">
    <property type="entry name" value="Hect, E3 ligase catalytic domain"/>
    <property type="match status" value="1"/>
</dbReference>
<feature type="domain" description="HECT" evidence="7">
    <location>
        <begin position="1395"/>
        <end position="1694"/>
    </location>
</feature>
<dbReference type="Pfam" id="PF24883">
    <property type="entry name" value="NPHP3_N"/>
    <property type="match status" value="1"/>
</dbReference>
<reference evidence="8 9" key="1">
    <citation type="submission" date="2024-04" db="EMBL/GenBank/DDBJ databases">
        <authorList>
            <person name="Waldvogel A.-M."/>
            <person name="Schoenle A."/>
        </authorList>
    </citation>
    <scope>NUCLEOTIDE SEQUENCE [LARGE SCALE GENOMIC DNA]</scope>
</reference>
<dbReference type="EMBL" id="OZ035832">
    <property type="protein sequence ID" value="CAL1570321.1"/>
    <property type="molecule type" value="Genomic_DNA"/>
</dbReference>
<name>A0AAV2J1N0_KNICA</name>
<dbReference type="PANTHER" id="PTHR45622:SF11">
    <property type="entry name" value="E3 UBIQUITIN-PROTEIN LIGASE HERC6-RELATED"/>
    <property type="match status" value="1"/>
</dbReference>
<dbReference type="PROSITE" id="PS00626">
    <property type="entry name" value="RCC1_2"/>
    <property type="match status" value="3"/>
</dbReference>
<evidence type="ECO:0000256" key="3">
    <source>
        <dbReference type="ARBA" id="ARBA00022786"/>
    </source>
</evidence>
<keyword evidence="1" id="KW-0808">Transferase</keyword>
<keyword evidence="2" id="KW-0677">Repeat</keyword>
<dbReference type="Pfam" id="PF00632">
    <property type="entry name" value="HECT"/>
    <property type="match status" value="1"/>
</dbReference>
<evidence type="ECO:0000256" key="6">
    <source>
        <dbReference type="SAM" id="MobiDB-lite"/>
    </source>
</evidence>
<accession>A0AAV2J1N0</accession>
<dbReference type="Proteomes" id="UP001497482">
    <property type="component" value="Chromosome 10"/>
</dbReference>
<dbReference type="InterPro" id="IPR056884">
    <property type="entry name" value="NPHP3-like_N"/>
</dbReference>
<dbReference type="InterPro" id="IPR000408">
    <property type="entry name" value="Reg_chr_condens"/>
</dbReference>
<dbReference type="SUPFAM" id="SSF50985">
    <property type="entry name" value="RCC1/BLIP-II"/>
    <property type="match status" value="1"/>
</dbReference>
<evidence type="ECO:0000313" key="8">
    <source>
        <dbReference type="EMBL" id="CAL1570321.1"/>
    </source>
</evidence>
<dbReference type="FunFam" id="3.30.2410.10:FF:000003">
    <property type="entry name" value="probable E3 ubiquitin-protein ligase HERC4 isoform X1"/>
    <property type="match status" value="1"/>
</dbReference>
<keyword evidence="9" id="KW-1185">Reference proteome</keyword>
<gene>
    <name evidence="8" type="ORF">KC01_LOCUS2639</name>
</gene>
<feature type="active site" description="Glycyl thioester intermediate" evidence="4">
    <location>
        <position position="1662"/>
    </location>
</feature>